<name>A0A183STK3_SCHSO</name>
<feature type="region of interest" description="Disordered" evidence="1">
    <location>
        <begin position="1"/>
        <end position="51"/>
    </location>
</feature>
<accession>A0A183STK3</accession>
<keyword evidence="3" id="KW-1185">Reference proteome</keyword>
<reference evidence="4" key="1">
    <citation type="submission" date="2016-06" db="UniProtKB">
        <authorList>
            <consortium name="WormBaseParasite"/>
        </authorList>
    </citation>
    <scope>IDENTIFICATION</scope>
</reference>
<sequence>MVPLRRRAPQPRAKKKPRQTSPNLFETAATTEAETSFESRPGSEPEDETSPAFVQTGFAPAIDTRILELRNSVQKQGFSLVSELRAQTLFPLSSGSTDSSEYRGFSVRSEREALDDLKNDRLDFKAKTPSELEGADTLYLESVGPETAVEVFKPLVEFAGPTKVKEVKTQSRPGLIITRHNKPSMWAYNRARSRNSEVPPKMIHFGDAPDQLRSRPRIMEEVFERPNCRSDGDERQLRLRQYSGCDNFGRRWYEVQKKADLSMEPPAPNFLRTSACRLNHRPNRVTLSNVCPSYPPQCRQRCLCLTPDR</sequence>
<feature type="compositionally biased region" description="Basic residues" evidence="1">
    <location>
        <begin position="1"/>
        <end position="18"/>
    </location>
</feature>
<dbReference type="EMBL" id="UYSU01034197">
    <property type="protein sequence ID" value="VDL93936.1"/>
    <property type="molecule type" value="Genomic_DNA"/>
</dbReference>
<protein>
    <submittedName>
        <fullName evidence="2 4">Uncharacterized protein</fullName>
    </submittedName>
</protein>
<dbReference type="WBParaSite" id="SSLN_0000783301-mRNA-1">
    <property type="protein sequence ID" value="SSLN_0000783301-mRNA-1"/>
    <property type="gene ID" value="SSLN_0000783301"/>
</dbReference>
<evidence type="ECO:0000256" key="1">
    <source>
        <dbReference type="SAM" id="MobiDB-lite"/>
    </source>
</evidence>
<dbReference type="AlphaFoldDB" id="A0A183STK3"/>
<dbReference type="OrthoDB" id="6252860at2759"/>
<evidence type="ECO:0000313" key="2">
    <source>
        <dbReference type="EMBL" id="VDL93936.1"/>
    </source>
</evidence>
<proteinExistence type="predicted"/>
<organism evidence="4">
    <name type="scientific">Schistocephalus solidus</name>
    <name type="common">Tapeworm</name>
    <dbReference type="NCBI Taxonomy" id="70667"/>
    <lineage>
        <taxon>Eukaryota</taxon>
        <taxon>Metazoa</taxon>
        <taxon>Spiralia</taxon>
        <taxon>Lophotrochozoa</taxon>
        <taxon>Platyhelminthes</taxon>
        <taxon>Cestoda</taxon>
        <taxon>Eucestoda</taxon>
        <taxon>Diphyllobothriidea</taxon>
        <taxon>Diphyllobothriidae</taxon>
        <taxon>Schistocephalus</taxon>
    </lineage>
</organism>
<gene>
    <name evidence="2" type="ORF">SSLN_LOCUS7551</name>
</gene>
<feature type="compositionally biased region" description="Low complexity" evidence="1">
    <location>
        <begin position="25"/>
        <end position="39"/>
    </location>
</feature>
<evidence type="ECO:0000313" key="4">
    <source>
        <dbReference type="WBParaSite" id="SSLN_0000783301-mRNA-1"/>
    </source>
</evidence>
<evidence type="ECO:0000313" key="3">
    <source>
        <dbReference type="Proteomes" id="UP000275846"/>
    </source>
</evidence>
<dbReference type="Proteomes" id="UP000275846">
    <property type="component" value="Unassembled WGS sequence"/>
</dbReference>
<reference evidence="2 3" key="2">
    <citation type="submission" date="2018-11" db="EMBL/GenBank/DDBJ databases">
        <authorList>
            <consortium name="Pathogen Informatics"/>
        </authorList>
    </citation>
    <scope>NUCLEOTIDE SEQUENCE [LARGE SCALE GENOMIC DNA]</scope>
    <source>
        <strain evidence="2 3">NST_G2</strain>
    </source>
</reference>